<dbReference type="RefSeq" id="WP_093664547.1">
    <property type="nucleotide sequence ID" value="NZ_FOCF01000002.1"/>
</dbReference>
<accession>A0A1H8B6H0</accession>
<evidence type="ECO:0000313" key="1">
    <source>
        <dbReference type="EMBL" id="SEM78356.1"/>
    </source>
</evidence>
<dbReference type="Proteomes" id="UP000199206">
    <property type="component" value="Unassembled WGS sequence"/>
</dbReference>
<keyword evidence="2" id="KW-1185">Reference proteome</keyword>
<dbReference type="STRING" id="1166340.SAMN05192583_1218"/>
<dbReference type="OrthoDB" id="7574122at2"/>
<reference evidence="2" key="1">
    <citation type="submission" date="2016-10" db="EMBL/GenBank/DDBJ databases">
        <authorList>
            <person name="Varghese N."/>
            <person name="Submissions S."/>
        </authorList>
    </citation>
    <scope>NUCLEOTIDE SEQUENCE [LARGE SCALE GENOMIC DNA]</scope>
    <source>
        <strain evidence="2">S6-262</strain>
    </source>
</reference>
<dbReference type="AlphaFoldDB" id="A0A1H8B6H0"/>
<proteinExistence type="predicted"/>
<gene>
    <name evidence="1" type="ORF">SAMN05192583_1218</name>
</gene>
<sequence length="91" mass="9401">MDVIKLPFGESAPQETDCISIGAREDGRFDLNCSALLSCGDTDEAESVSLIGGAPYDSYEEAEAAGLAWAADHCVESLYVSSLPVGAVSGV</sequence>
<protein>
    <submittedName>
        <fullName evidence="1">Uncharacterized protein</fullName>
    </submittedName>
</protein>
<name>A0A1H8B6H0_9SPHN</name>
<evidence type="ECO:0000313" key="2">
    <source>
        <dbReference type="Proteomes" id="UP000199206"/>
    </source>
</evidence>
<dbReference type="EMBL" id="FOCF01000002">
    <property type="protein sequence ID" value="SEM78356.1"/>
    <property type="molecule type" value="Genomic_DNA"/>
</dbReference>
<organism evidence="1 2">
    <name type="scientific">Sphingomonas gellani</name>
    <dbReference type="NCBI Taxonomy" id="1166340"/>
    <lineage>
        <taxon>Bacteria</taxon>
        <taxon>Pseudomonadati</taxon>
        <taxon>Pseudomonadota</taxon>
        <taxon>Alphaproteobacteria</taxon>
        <taxon>Sphingomonadales</taxon>
        <taxon>Sphingomonadaceae</taxon>
        <taxon>Sphingomonas</taxon>
    </lineage>
</organism>